<keyword evidence="3" id="KW-1185">Reference proteome</keyword>
<dbReference type="AlphaFoldDB" id="A0A418M5K8"/>
<feature type="domain" description="Phosphatidic acid phosphatase type 2/haloperoxidase" evidence="1">
    <location>
        <begin position="182"/>
        <end position="269"/>
    </location>
</feature>
<reference evidence="2 3" key="1">
    <citation type="submission" date="2018-08" db="EMBL/GenBank/DDBJ databases">
        <title>Fibrisoma montanum sp. nov., isolated from Danxia mountain soil.</title>
        <authorList>
            <person name="Huang Y."/>
        </authorList>
    </citation>
    <scope>NUCLEOTIDE SEQUENCE [LARGE SCALE GENOMIC DNA]</scope>
    <source>
        <strain evidence="2 3">HYT19</strain>
    </source>
</reference>
<comment type="caution">
    <text evidence="2">The sequence shown here is derived from an EMBL/GenBank/DDBJ whole genome shotgun (WGS) entry which is preliminary data.</text>
</comment>
<organism evidence="2 3">
    <name type="scientific">Fibrisoma montanum</name>
    <dbReference type="NCBI Taxonomy" id="2305895"/>
    <lineage>
        <taxon>Bacteria</taxon>
        <taxon>Pseudomonadati</taxon>
        <taxon>Bacteroidota</taxon>
        <taxon>Cytophagia</taxon>
        <taxon>Cytophagales</taxon>
        <taxon>Spirosomataceae</taxon>
        <taxon>Fibrisoma</taxon>
    </lineage>
</organism>
<gene>
    <name evidence="2" type="ORF">DYU11_17095</name>
</gene>
<dbReference type="SUPFAM" id="SSF48317">
    <property type="entry name" value="Acid phosphatase/Vanadium-dependent haloperoxidase"/>
    <property type="match status" value="1"/>
</dbReference>
<evidence type="ECO:0000259" key="1">
    <source>
        <dbReference type="Pfam" id="PF01569"/>
    </source>
</evidence>
<dbReference type="InterPro" id="IPR000326">
    <property type="entry name" value="PAP2/HPO"/>
</dbReference>
<evidence type="ECO:0000313" key="3">
    <source>
        <dbReference type="Proteomes" id="UP000283523"/>
    </source>
</evidence>
<dbReference type="RefSeq" id="WP_119668935.1">
    <property type="nucleotide sequence ID" value="NZ_QXED01000005.1"/>
</dbReference>
<dbReference type="EMBL" id="QXED01000005">
    <property type="protein sequence ID" value="RIV21144.1"/>
    <property type="molecule type" value="Genomic_DNA"/>
</dbReference>
<dbReference type="InterPro" id="IPR036938">
    <property type="entry name" value="PAP2/HPO_sf"/>
</dbReference>
<dbReference type="Proteomes" id="UP000283523">
    <property type="component" value="Unassembled WGS sequence"/>
</dbReference>
<dbReference type="Gene3D" id="1.20.144.10">
    <property type="entry name" value="Phosphatidic acid phosphatase type 2/haloperoxidase"/>
    <property type="match status" value="1"/>
</dbReference>
<sequence length="301" mass="34602">MKLSVLLLLPFSLFTESIAQSPRQVSRYMVPVAAHYRQLAVINATARSEQKWMDTIRFPIAKASAASQAALKLPTNYVQSFNSELRLPTPPANSSARTRAELDYLLRVQQYRKPEEIEEAKVLAEVYYIPMLTDTTHPHYRANIPSLFYVGSPTGNWFNAQNLPTLTKLLQRVHQDASHTYYSLKYQYNRPRPYQLESRLQPMEQATSPSYPSSHGAAAYVNAYLFSELEPQLAPLYLTKAFQVTHSREILGVDYPSDGEGARIWARRFVNYLLGNPTFQKDWKVARAEWKQVRKVHPITY</sequence>
<name>A0A418M5K8_9BACT</name>
<protein>
    <submittedName>
        <fullName evidence="2">Phosphatase PAP2 family protein</fullName>
    </submittedName>
</protein>
<proteinExistence type="predicted"/>
<dbReference type="Pfam" id="PF01569">
    <property type="entry name" value="PAP2"/>
    <property type="match status" value="1"/>
</dbReference>
<accession>A0A418M5K8</accession>
<dbReference type="OrthoDB" id="9780507at2"/>
<evidence type="ECO:0000313" key="2">
    <source>
        <dbReference type="EMBL" id="RIV21144.1"/>
    </source>
</evidence>